<organism evidence="2 3">
    <name type="scientific">Lactobacillus gasseri (strain ATCC 33323 / DSM 20243 / BCRC 14619 / CIP 102991 / JCM 1131 / KCTC 3163 / NCIMB 11718 / NCTC 13722 / AM63)</name>
    <dbReference type="NCBI Taxonomy" id="324831"/>
    <lineage>
        <taxon>Bacteria</taxon>
        <taxon>Bacillati</taxon>
        <taxon>Bacillota</taxon>
        <taxon>Bacilli</taxon>
        <taxon>Lactobacillales</taxon>
        <taxon>Lactobacillaceae</taxon>
        <taxon>Lactobacillus</taxon>
    </lineage>
</organism>
<evidence type="ECO:0000313" key="3">
    <source>
        <dbReference type="Proteomes" id="UP000000664"/>
    </source>
</evidence>
<keyword evidence="1" id="KW-0812">Transmembrane</keyword>
<dbReference type="KEGG" id="lga:LGAS_0021"/>
<dbReference type="EMBL" id="CP000413">
    <property type="protein sequence ID" value="ABJ59437.1"/>
    <property type="molecule type" value="Genomic_DNA"/>
</dbReference>
<feature type="transmembrane region" description="Helical" evidence="1">
    <location>
        <begin position="109"/>
        <end position="131"/>
    </location>
</feature>
<keyword evidence="1" id="KW-0472">Membrane</keyword>
<reference evidence="2 3" key="1">
    <citation type="journal article" date="2006" name="Proc. Natl. Acad. Sci. U.S.A.">
        <title>Comparative genomics of the lactic acid bacteria.</title>
        <authorList>
            <person name="Makarova K."/>
            <person name="Slesarev A."/>
            <person name="Wolf Y."/>
            <person name="Sorokin A."/>
            <person name="Mirkin B."/>
            <person name="Koonin E."/>
            <person name="Pavlov A."/>
            <person name="Pavlova N."/>
            <person name="Karamychev V."/>
            <person name="Polouchine N."/>
            <person name="Shakhova V."/>
            <person name="Grigoriev I."/>
            <person name="Lou Y."/>
            <person name="Rohksar D."/>
            <person name="Lucas S."/>
            <person name="Huang K."/>
            <person name="Goodstein D.M."/>
            <person name="Hawkins T."/>
            <person name="Plengvidhya V."/>
            <person name="Welker D."/>
            <person name="Hughes J."/>
            <person name="Goh Y."/>
            <person name="Benson A."/>
            <person name="Baldwin K."/>
            <person name="Lee J.H."/>
            <person name="Diaz-Muniz I."/>
            <person name="Dosti B."/>
            <person name="Smeianov V."/>
            <person name="Wechter W."/>
            <person name="Barabote R."/>
            <person name="Lorca G."/>
            <person name="Altermann E."/>
            <person name="Barrangou R."/>
            <person name="Ganesan B."/>
            <person name="Xie Y."/>
            <person name="Rawsthorne H."/>
            <person name="Tamir D."/>
            <person name="Parker C."/>
            <person name="Breidt F."/>
            <person name="Broadbent J."/>
            <person name="Hutkins R."/>
            <person name="O'Sullivan D."/>
            <person name="Steele J."/>
            <person name="Unlu G."/>
            <person name="Saier M."/>
            <person name="Klaenhammer T."/>
            <person name="Richardson P."/>
            <person name="Kozyavkin S."/>
            <person name="Weimer B."/>
            <person name="Mills D."/>
        </authorList>
    </citation>
    <scope>NUCLEOTIDE SEQUENCE [LARGE SCALE GENOMIC DNA]</scope>
    <source>
        <strain evidence="3">ATCC 33323 / DSM 20243 / BCRC 14619 / CIP 102991 / JCM 1131 / KCTC 3163 / NCIMB 11718 / NCTC 13722 / AM63</strain>
    </source>
</reference>
<dbReference type="InterPro" id="IPR021697">
    <property type="entry name" value="DUF3278"/>
</dbReference>
<sequence>MKAKETRFEKYMKFWYGISGPLDEQKRQVMNRIGNRAFFIFFLGMDAAFLISLVLISFYGANVAYIFLSGSFFVMLMIVSFYVMFQSKKFKLTDNEIEKNEVSNAKKSAWIRGMMSGLFFGIMMLILNFLTSYGDGSWTWIEIPSSIIGGLFFGIVMSLVWVHRIKVVKDED</sequence>
<evidence type="ECO:0000313" key="2">
    <source>
        <dbReference type="EMBL" id="ABJ59437.1"/>
    </source>
</evidence>
<protein>
    <recommendedName>
        <fullName evidence="4">DUF3278 domain-containing protein</fullName>
    </recommendedName>
</protein>
<feature type="transmembrane region" description="Helical" evidence="1">
    <location>
        <begin position="65"/>
        <end position="85"/>
    </location>
</feature>
<dbReference type="Pfam" id="PF11683">
    <property type="entry name" value="DUF3278"/>
    <property type="match status" value="1"/>
</dbReference>
<evidence type="ECO:0000256" key="1">
    <source>
        <dbReference type="SAM" id="Phobius"/>
    </source>
</evidence>
<keyword evidence="1" id="KW-1133">Transmembrane helix</keyword>
<dbReference type="Proteomes" id="UP000000664">
    <property type="component" value="Chromosome"/>
</dbReference>
<feature type="transmembrane region" description="Helical" evidence="1">
    <location>
        <begin position="37"/>
        <end position="59"/>
    </location>
</feature>
<name>A0A805ZVA1_LACGA</name>
<gene>
    <name evidence="2" type="ordered locus">LGAS_0021</name>
</gene>
<proteinExistence type="predicted"/>
<accession>A0A805ZVA1</accession>
<dbReference type="GeneID" id="29639284"/>
<feature type="transmembrane region" description="Helical" evidence="1">
    <location>
        <begin position="143"/>
        <end position="162"/>
    </location>
</feature>
<dbReference type="AlphaFoldDB" id="A0A805ZVA1"/>
<evidence type="ECO:0008006" key="4">
    <source>
        <dbReference type="Google" id="ProtNLM"/>
    </source>
</evidence>
<dbReference type="RefSeq" id="WP_003651640.1">
    <property type="nucleotide sequence ID" value="NC_008530.1"/>
</dbReference>